<dbReference type="PROSITE" id="PS50157">
    <property type="entry name" value="ZINC_FINGER_C2H2_2"/>
    <property type="match status" value="13"/>
</dbReference>
<feature type="domain" description="C2H2-type" evidence="16">
    <location>
        <begin position="751"/>
        <end position="778"/>
    </location>
</feature>
<feature type="compositionally biased region" description="Polar residues" evidence="14">
    <location>
        <begin position="1042"/>
        <end position="1055"/>
    </location>
</feature>
<feature type="domain" description="C2H2-type" evidence="16">
    <location>
        <begin position="543"/>
        <end position="570"/>
    </location>
</feature>
<feature type="transmembrane region" description="Helical" evidence="15">
    <location>
        <begin position="1620"/>
        <end position="1639"/>
    </location>
</feature>
<dbReference type="SUPFAM" id="SSF57667">
    <property type="entry name" value="beta-beta-alpha zinc fingers"/>
    <property type="match status" value="9"/>
</dbReference>
<dbReference type="FunFam" id="1.20.1250.20:FF:000132">
    <property type="entry name" value="sugar phosphate exchanger 3 isoform X1"/>
    <property type="match status" value="1"/>
</dbReference>
<evidence type="ECO:0000256" key="13">
    <source>
        <dbReference type="PROSITE-ProRule" id="PRU00042"/>
    </source>
</evidence>
<evidence type="ECO:0000256" key="7">
    <source>
        <dbReference type="ARBA" id="ARBA00022771"/>
    </source>
</evidence>
<dbReference type="GO" id="GO:0000977">
    <property type="term" value="F:RNA polymerase II transcription regulatory region sequence-specific DNA binding"/>
    <property type="evidence" value="ECO:0007669"/>
    <property type="project" value="TreeGrafter"/>
</dbReference>
<dbReference type="FunFam" id="3.30.160.60:FF:000557">
    <property type="entry name" value="zinc finger and SCAN domain-containing protein 29"/>
    <property type="match status" value="1"/>
</dbReference>
<feature type="domain" description="C2H2-type" evidence="16">
    <location>
        <begin position="611"/>
        <end position="638"/>
    </location>
</feature>
<evidence type="ECO:0000256" key="8">
    <source>
        <dbReference type="ARBA" id="ARBA00022833"/>
    </source>
</evidence>
<dbReference type="EMBL" id="VCAZ01000001">
    <property type="protein sequence ID" value="TSK13204.1"/>
    <property type="molecule type" value="Genomic_DNA"/>
</dbReference>
<protein>
    <submittedName>
        <fullName evidence="18">Sugar phosphate exchanger 3</fullName>
    </submittedName>
</protein>
<keyword evidence="6" id="KW-0677">Repeat</keyword>
<keyword evidence="10" id="KW-0238">DNA-binding</keyword>
<feature type="transmembrane region" description="Helical" evidence="15">
    <location>
        <begin position="1447"/>
        <end position="1480"/>
    </location>
</feature>
<comment type="function">
    <text evidence="1">May be involved in transcriptional regulation.</text>
</comment>
<feature type="region of interest" description="Disordered" evidence="14">
    <location>
        <begin position="1024"/>
        <end position="1057"/>
    </location>
</feature>
<evidence type="ECO:0000256" key="1">
    <source>
        <dbReference type="ARBA" id="ARBA00003767"/>
    </source>
</evidence>
<feature type="domain" description="C2H2-type" evidence="16">
    <location>
        <begin position="807"/>
        <end position="829"/>
    </location>
</feature>
<dbReference type="SMART" id="SM00355">
    <property type="entry name" value="ZnF_C2H2"/>
    <property type="match status" value="16"/>
</dbReference>
<dbReference type="Pfam" id="PF14973">
    <property type="entry name" value="TINF2_N"/>
    <property type="match status" value="3"/>
</dbReference>
<gene>
    <name evidence="18" type="ORF">Baya_0078</name>
</gene>
<dbReference type="FunFam" id="3.30.160.60:FF:002343">
    <property type="entry name" value="Zinc finger protein 33A"/>
    <property type="match status" value="1"/>
</dbReference>
<dbReference type="FunFam" id="1.20.1250.20:FF:001092">
    <property type="entry name" value="Solute carrier family 37 member 4b"/>
    <property type="match status" value="1"/>
</dbReference>
<keyword evidence="9" id="KW-0805">Transcription regulation</keyword>
<feature type="domain" description="C2H2-type" evidence="16">
    <location>
        <begin position="639"/>
        <end position="666"/>
    </location>
</feature>
<dbReference type="Pfam" id="PF13912">
    <property type="entry name" value="zf-C2H2_6"/>
    <property type="match status" value="3"/>
</dbReference>
<feature type="domain" description="C2H2-type" evidence="16">
    <location>
        <begin position="515"/>
        <end position="537"/>
    </location>
</feature>
<evidence type="ECO:0000256" key="4">
    <source>
        <dbReference type="ARBA" id="ARBA00006991"/>
    </source>
</evidence>
<comment type="caution">
    <text evidence="18">The sequence shown here is derived from an EMBL/GenBank/DDBJ whole genome shotgun (WGS) entry which is preliminary data.</text>
</comment>
<feature type="domain" description="C2H2-type" evidence="16">
    <location>
        <begin position="667"/>
        <end position="694"/>
    </location>
</feature>
<dbReference type="FunFam" id="3.30.160.60:FF:001049">
    <property type="entry name" value="zinc finger protein 319"/>
    <property type="match status" value="1"/>
</dbReference>
<feature type="domain" description="C2H2-type" evidence="16">
    <location>
        <begin position="723"/>
        <end position="750"/>
    </location>
</feature>
<evidence type="ECO:0000256" key="14">
    <source>
        <dbReference type="SAM" id="MobiDB-lite"/>
    </source>
</evidence>
<keyword evidence="7 13" id="KW-0863">Zinc-finger</keyword>
<dbReference type="PANTHER" id="PTHR24381">
    <property type="entry name" value="ZINC FINGER PROTEIN"/>
    <property type="match status" value="1"/>
</dbReference>
<dbReference type="Proteomes" id="UP000319801">
    <property type="component" value="Unassembled WGS sequence"/>
</dbReference>
<evidence type="ECO:0000313" key="18">
    <source>
        <dbReference type="EMBL" id="TSK13204.1"/>
    </source>
</evidence>
<keyword evidence="15" id="KW-1133">Transmembrane helix</keyword>
<dbReference type="PROSITE" id="PS50850">
    <property type="entry name" value="MFS"/>
    <property type="match status" value="1"/>
</dbReference>
<dbReference type="GO" id="GO:0005634">
    <property type="term" value="C:nucleus"/>
    <property type="evidence" value="ECO:0007669"/>
    <property type="project" value="UniProtKB-SubCell"/>
</dbReference>
<evidence type="ECO:0000256" key="2">
    <source>
        <dbReference type="ARBA" id="ARBA00004123"/>
    </source>
</evidence>
<dbReference type="InterPro" id="IPR036236">
    <property type="entry name" value="Znf_C2H2_sf"/>
</dbReference>
<dbReference type="GO" id="GO:0022857">
    <property type="term" value="F:transmembrane transporter activity"/>
    <property type="evidence" value="ECO:0007669"/>
    <property type="project" value="InterPro"/>
</dbReference>
<dbReference type="FunFam" id="3.30.160.60:FF:001485">
    <property type="entry name" value="Krueppel-related zinc finger protein"/>
    <property type="match status" value="1"/>
</dbReference>
<dbReference type="PROSITE" id="PS00028">
    <property type="entry name" value="ZINC_FINGER_C2H2_1"/>
    <property type="match status" value="13"/>
</dbReference>
<comment type="subcellular location">
    <subcellularLocation>
        <location evidence="3">Membrane</location>
        <topology evidence="3">Multi-pass membrane protein</topology>
    </subcellularLocation>
    <subcellularLocation>
        <location evidence="2">Nucleus</location>
    </subcellularLocation>
</comment>
<dbReference type="FunFam" id="3.30.160.60:FF:000966">
    <property type="entry name" value="ZFP90 zinc finger protein"/>
    <property type="match status" value="1"/>
</dbReference>
<evidence type="ECO:0000313" key="19">
    <source>
        <dbReference type="Proteomes" id="UP000319801"/>
    </source>
</evidence>
<reference evidence="18 19" key="1">
    <citation type="journal article" date="2019" name="Genome Biol. Evol.">
        <title>Whole-Genome Sequencing of the Giant Devil Catfish, Bagarius yarrelli.</title>
        <authorList>
            <person name="Jiang W."/>
            <person name="Lv Y."/>
            <person name="Cheng L."/>
            <person name="Yang K."/>
            <person name="Chao B."/>
            <person name="Wang X."/>
            <person name="Li Y."/>
            <person name="Pan X."/>
            <person name="You X."/>
            <person name="Zhang Y."/>
            <person name="Yang J."/>
            <person name="Li J."/>
            <person name="Zhang X."/>
            <person name="Liu S."/>
            <person name="Sun C."/>
            <person name="Yang J."/>
            <person name="Shi Q."/>
        </authorList>
    </citation>
    <scope>NUCLEOTIDE SEQUENCE [LARGE SCALE GENOMIC DNA]</scope>
    <source>
        <strain evidence="18">JWS20170419001</strain>
        <tissue evidence="18">Muscle</tissue>
    </source>
</reference>
<dbReference type="GO" id="GO:0008270">
    <property type="term" value="F:zinc ion binding"/>
    <property type="evidence" value="ECO:0007669"/>
    <property type="project" value="UniProtKB-KW"/>
</dbReference>
<evidence type="ECO:0000256" key="15">
    <source>
        <dbReference type="SAM" id="Phobius"/>
    </source>
</evidence>
<keyword evidence="5" id="KW-0479">Metal-binding</keyword>
<keyword evidence="11" id="KW-0804">Transcription</keyword>
<feature type="transmembrane region" description="Helical" evidence="15">
    <location>
        <begin position="1560"/>
        <end position="1580"/>
    </location>
</feature>
<dbReference type="Gene3D" id="1.20.1250.20">
    <property type="entry name" value="MFS general substrate transporter like domains"/>
    <property type="match status" value="2"/>
</dbReference>
<organism evidence="18 19">
    <name type="scientific">Bagarius yarrelli</name>
    <name type="common">Goonch</name>
    <name type="synonym">Bagrus yarrelli</name>
    <dbReference type="NCBI Taxonomy" id="175774"/>
    <lineage>
        <taxon>Eukaryota</taxon>
        <taxon>Metazoa</taxon>
        <taxon>Chordata</taxon>
        <taxon>Craniata</taxon>
        <taxon>Vertebrata</taxon>
        <taxon>Euteleostomi</taxon>
        <taxon>Actinopterygii</taxon>
        <taxon>Neopterygii</taxon>
        <taxon>Teleostei</taxon>
        <taxon>Ostariophysi</taxon>
        <taxon>Siluriformes</taxon>
        <taxon>Sisoridae</taxon>
        <taxon>Sisorinae</taxon>
        <taxon>Bagarius</taxon>
    </lineage>
</organism>
<feature type="compositionally biased region" description="Polar residues" evidence="14">
    <location>
        <begin position="259"/>
        <end position="268"/>
    </location>
</feature>
<dbReference type="PANTHER" id="PTHR24381:SF445">
    <property type="entry name" value="GASTRULA ZINC FINGER PROTEIN XLCGF28.1-LIKE-RELATED"/>
    <property type="match status" value="1"/>
</dbReference>
<dbReference type="InterPro" id="IPR029400">
    <property type="entry name" value="TINF2_N"/>
</dbReference>
<dbReference type="GO" id="GO:0000981">
    <property type="term" value="F:DNA-binding transcription factor activity, RNA polymerase II-specific"/>
    <property type="evidence" value="ECO:0007669"/>
    <property type="project" value="TreeGrafter"/>
</dbReference>
<feature type="compositionally biased region" description="Acidic residues" evidence="14">
    <location>
        <begin position="271"/>
        <end position="286"/>
    </location>
</feature>
<dbReference type="InterPro" id="IPR036259">
    <property type="entry name" value="MFS_trans_sf"/>
</dbReference>
<dbReference type="Gene3D" id="3.30.160.60">
    <property type="entry name" value="Classic Zinc Finger"/>
    <property type="match status" value="12"/>
</dbReference>
<dbReference type="GO" id="GO:0016020">
    <property type="term" value="C:membrane"/>
    <property type="evidence" value="ECO:0007669"/>
    <property type="project" value="UniProtKB-SubCell"/>
</dbReference>
<name>A0A556TH79_BAGYA</name>
<dbReference type="Pfam" id="PF00096">
    <property type="entry name" value="zf-C2H2"/>
    <property type="match status" value="5"/>
</dbReference>
<sequence>MLERLRFRLRACAFDVYKYGKCRPLPAEGSVPPISSLRLLVPPLRLMSAFMWKIAQQQHLEHYGKLEEFVSLVTRLVPEVLTSRQKATLVMGLRAKTILEMCRGELPADLETVKSHIQRIQSSHSSKGIDTEADILQANLLTLVLGLLEDPAKKEYFFQEVFPHEYGPEFDQALQVLVGHFLSRLEQLLPVPSFKQTSSWLSACPWEWNEYLESVCRTESLLPLMQIGICETLEDNELPSVVEDRILSSLSLTDMVITTQPHPSSQASPDVDGESAPEEGVQDEDMSSGLEATVAEEYVQAHNVIMEEDSERQTFEREIKEAIKHLAKESDMSVEVPGSLQSTGVPGVDLELKTCDDTEGAISEAVHAAGDISDEQQLAIPRVAHTKITQPLELSHPAANSMSNEEDTDQGDLQQTVMEEAASGGLTAEAPGSDKSPCNPVETLKLPIKSSYLLGRLLHKCLKCGKRFAYRSELHKHQESHRLASSVKCCECGQIFRDSKLLALHRQRGCRMRTYKCIKCGAAFRSLSNWYKHQQAHKVVCTHKCPECGKVFRSLTGLVAHRREHMGPAVNGVYTCDKCDMTFGSYRGRVLHQRVHTDKSKKPSRKEREPGKCRFCDESFVLLSDLRVHLKTHPEYRPHQCDQCGKCFALHHSLLAHLSNHTGDKPYLCTQCGKRFFSKVQLKSHMRCHSGERPHMCPHCGKCFSLLGNLNIHVRIHTGEKPYLCRHCGKGFISAGELQVHERSHTGEKPYSCSICDKRFVVSSHLTAHKRVHTGERPYSCTQCSKTFIRRYDWNKHMYTHSGVKPFPCTICQKSYTRRTHLNRHMQSHGAGLLPLCSVRLLVPPLRLMSAFMWRVVQQQKLEYFDKLEEYILLITKMVPEILSERQRSVLIMGLRAKMILEMCKGDLPTDLTSVRASLPTDESFNMSKKVFPHHYGSEFDQALQVLVGHFLSRLEQLLPVPSFKQAAQWLDPEPTVWEDLVQMNCDPTHLLPLLQTEYLGNLDKNGLPSNVLERIISSLSLSSSSDDVVPNESNSDDGSEPSVSMNTSSQTNQDMMEDSKADVFAHVIVTLDETRCHSETACEELETLTDNAQEEEDFIKNGANEMTESPWAVNEDETSADVQRSESNAVITDLETDEERGAEELPTGAEGSRGQMLKVIVPKHLLPAIKQISLPSVLLSRCLSSEPVSLKVVSDSDTSSSLNSSVSENTRKVLRRQPRAQHANTGSYKCAPCQNSFKTHFQASVRRRHKKFIYSCPKCEKTFKSIKAWTRHRTEHKEEKPQRCTDCGEECANLQALVAHSKTHNHMVSESISSSQKAVPPSKPAPGECKFCGKTFSQIELRNHLKTHPEFRPHQCDHCGSYVLLHASRKTFSNVKVSISAQWTPSVRNGSSSAFSPGKTWEDNQLFADADQATLFLGVLDTIFLFSYAVGLYISGIMGDRLNLRYVLSFGLCGSAVVYAFLVTSVVQFAGGVVVFFGLLTSPKEVGLCEGPVTGLTTVERDTDSHRPLISDDEEDEDEVVCDGGYYSIQKQDDEPQPQTKAIGFFQAFCLPGVIPYSLAYACLKLVNYSFFFWLPFYLSNNFGWKEAEADRLSVWYDVGGIVGGTVQGLISDFLGKRAPVLCISLLLAMGALVGYSHSANDQIVNGVLLATTGFFIGGPSNMISSAISADLGRQDALQGSQEALATVTGIVDGTGSIGAAGGQYLVSLIESKLGWMWVFYFFIVMTGFSIVFIIPLLINEIRSMCRDSQARTHQL</sequence>
<dbReference type="InterPro" id="IPR013087">
    <property type="entry name" value="Znf_C2H2_type"/>
</dbReference>
<feature type="transmembrane region" description="Helical" evidence="15">
    <location>
        <begin position="1414"/>
        <end position="1435"/>
    </location>
</feature>
<dbReference type="CDD" id="cd11657">
    <property type="entry name" value="TIN2_N"/>
    <property type="match status" value="2"/>
</dbReference>
<dbReference type="SUPFAM" id="SSF103473">
    <property type="entry name" value="MFS general substrate transporter"/>
    <property type="match status" value="1"/>
</dbReference>
<evidence type="ECO:0000256" key="11">
    <source>
        <dbReference type="ARBA" id="ARBA00023163"/>
    </source>
</evidence>
<keyword evidence="19" id="KW-1185">Reference proteome</keyword>
<comment type="similarity">
    <text evidence="4">Belongs to the krueppel C2H2-type zinc-finger protein family.</text>
</comment>
<evidence type="ECO:0000256" key="3">
    <source>
        <dbReference type="ARBA" id="ARBA00004141"/>
    </source>
</evidence>
<feature type="transmembrane region" description="Helical" evidence="15">
    <location>
        <begin position="1719"/>
        <end position="1740"/>
    </location>
</feature>
<feature type="domain" description="Major facilitator superfamily (MFS) profile" evidence="17">
    <location>
        <begin position="1555"/>
        <end position="1757"/>
    </location>
</feature>
<evidence type="ECO:0000256" key="6">
    <source>
        <dbReference type="ARBA" id="ARBA00022737"/>
    </source>
</evidence>
<evidence type="ECO:0000259" key="16">
    <source>
        <dbReference type="PROSITE" id="PS50157"/>
    </source>
</evidence>
<accession>A0A556TH79</accession>
<proteinExistence type="inferred from homology"/>
<evidence type="ECO:0000259" key="17">
    <source>
        <dbReference type="PROSITE" id="PS50850"/>
    </source>
</evidence>
<feature type="domain" description="C2H2-type" evidence="16">
    <location>
        <begin position="459"/>
        <end position="481"/>
    </location>
</feature>
<evidence type="ECO:0000256" key="5">
    <source>
        <dbReference type="ARBA" id="ARBA00022723"/>
    </source>
</evidence>
<dbReference type="InterPro" id="IPR020846">
    <property type="entry name" value="MFS_dom"/>
</dbReference>
<evidence type="ECO:0000256" key="9">
    <source>
        <dbReference type="ARBA" id="ARBA00023015"/>
    </source>
</evidence>
<keyword evidence="15" id="KW-0812">Transmembrane</keyword>
<feature type="region of interest" description="Disordered" evidence="14">
    <location>
        <begin position="259"/>
        <end position="288"/>
    </location>
</feature>
<feature type="domain" description="C2H2-type" evidence="16">
    <location>
        <begin position="695"/>
        <end position="722"/>
    </location>
</feature>
<evidence type="ECO:0000256" key="12">
    <source>
        <dbReference type="ARBA" id="ARBA00023242"/>
    </source>
</evidence>
<evidence type="ECO:0000256" key="10">
    <source>
        <dbReference type="ARBA" id="ARBA00023125"/>
    </source>
</evidence>
<keyword evidence="15" id="KW-0472">Membrane</keyword>
<dbReference type="FunFam" id="3.30.160.60:FF:000218">
    <property type="entry name" value="Zinc finger protein 10"/>
    <property type="match status" value="1"/>
</dbReference>
<keyword evidence="8" id="KW-0862">Zinc</keyword>
<feature type="domain" description="C2H2-type" evidence="16">
    <location>
        <begin position="779"/>
        <end position="806"/>
    </location>
</feature>
<keyword evidence="12" id="KW-0539">Nucleus</keyword>
<feature type="domain" description="C2H2-type" evidence="16">
    <location>
        <begin position="574"/>
        <end position="601"/>
    </location>
</feature>
<feature type="domain" description="C2H2-type" evidence="16">
    <location>
        <begin position="1255"/>
        <end position="1282"/>
    </location>
</feature>
<feature type="transmembrane region" description="Helical" evidence="15">
    <location>
        <begin position="1645"/>
        <end position="1665"/>
    </location>
</feature>
<dbReference type="OrthoDB" id="9948370at2759"/>